<feature type="domain" description="DUF7920" evidence="3">
    <location>
        <begin position="58"/>
        <end position="254"/>
    </location>
</feature>
<dbReference type="GO" id="GO:0046404">
    <property type="term" value="F:ATP-dependent polydeoxyribonucleotide 5'-hydroxyl-kinase activity"/>
    <property type="evidence" value="ECO:0007669"/>
    <property type="project" value="TreeGrafter"/>
</dbReference>
<dbReference type="VEuPathDB" id="TriTrypDB:LtaPh_3125700"/>
<dbReference type="GO" id="GO:0006281">
    <property type="term" value="P:DNA repair"/>
    <property type="evidence" value="ECO:0007669"/>
    <property type="project" value="TreeGrafter"/>
</dbReference>
<protein>
    <submittedName>
        <fullName evidence="4">Uncharacterized protein</fullName>
    </submittedName>
</protein>
<dbReference type="Proteomes" id="UP000419144">
    <property type="component" value="Unassembled WGS sequence"/>
</dbReference>
<dbReference type="GO" id="GO:0046403">
    <property type="term" value="F:polynucleotide 3'-phosphatase activity"/>
    <property type="evidence" value="ECO:0007669"/>
    <property type="project" value="TreeGrafter"/>
</dbReference>
<dbReference type="EMBL" id="BLBS01000047">
    <property type="protein sequence ID" value="GET91219.1"/>
    <property type="molecule type" value="Genomic_DNA"/>
</dbReference>
<dbReference type="PANTHER" id="PTHR12083:SF9">
    <property type="entry name" value="BIFUNCTIONAL POLYNUCLEOTIDE PHOSPHATASE_KINASE"/>
    <property type="match status" value="1"/>
</dbReference>
<dbReference type="InterPro" id="IPR027417">
    <property type="entry name" value="P-loop_NTPase"/>
</dbReference>
<evidence type="ECO:0000259" key="2">
    <source>
        <dbReference type="Pfam" id="PF08302"/>
    </source>
</evidence>
<comment type="caution">
    <text evidence="4">The sequence shown here is derived from an EMBL/GenBank/DDBJ whole genome shotgun (WGS) entry which is preliminary data.</text>
</comment>
<sequence length="923" mass="103041">MQSFLPGSRERGRSGGSGKQYCGGGRRPSSPRQSLAASQQRSRWKREQKDGDVESVVIPNAFAANFAHVSHCREKGRLFRLPLPATAAAHRDFVVVERTISGIDDILYSQHRHVWEHLPRGNARVYQKMDCPNGALSYSLVGAIDGLRKFGCNDSTYGYPDALQTVIAMDEENGERGHLSAFVVPPVKKGEKSADSQAGCDAADEGDASRRFWVMGVKDVHIVLDYAVSDDCLHYYSSLGSRYSQVVNISRLWKAMLSSNGAASGGGDGGCAPSSASTDARAAAAPTLTPAQARAFHEILYKKMWTSCFMVIPSDRQKPMGYSGTMELRFYALTLHRHALEKARAGRTDLPSSKAPEQGKLDKHEEASCAENEAQQYSWQDGLCIPVAEAAALYASVGLAFSRYSAPVVYRSPEYVQLLQKINRRMDVKGCVMYGADANGKVIRLWKEKAYPHAMERATLEAVTNHKLSGNDLQVCLSKKVDQQPPELRCHFEDWQVSRMPWLMHFSAWLKMTRRCTPHMQPNELFQLRKEWLALQKEFQIALDSDPKLRDACGLYQPDPVQWASDTHDLDVIKLVGPQGSGKSTLSRSLYVLLQKAGYQPRWVNQDEAGKREKFLALLRQATQAQSTVTHLIIDKMNLDARTNSDYDSLPLSLTVTWFHPDGEEALYDVCIGRVLDRGNAHRSIRIDPNLTLQERKRKQQITRTFVRKAVRSCAMPNDPHECVLKLDITSPLDDMVRLIWEKLQDNGRHALPPVRDENVTEALHLAHEYESFLQNRPRAPTYACIGIQKQQDVEKLLSLVPPEFTAGQVVQREFHVTTKYFGGEIDPAMFVALAKLLGQSVTLTLESVVADAFGVAITVCRDDALYPCANPIPHITISNRTGVLPKYSNDLVSPTAYPGDPAERKVLPLPRNCTVTGVFEFR</sequence>
<dbReference type="AlphaFoldDB" id="A0A640KUP1"/>
<proteinExistence type="predicted"/>
<dbReference type="Gene3D" id="3.40.50.300">
    <property type="entry name" value="P-loop containing nucleotide triphosphate hydrolases"/>
    <property type="match status" value="1"/>
</dbReference>
<feature type="compositionally biased region" description="Polar residues" evidence="1">
    <location>
        <begin position="30"/>
        <end position="41"/>
    </location>
</feature>
<dbReference type="GO" id="GO:0005524">
    <property type="term" value="F:ATP binding"/>
    <property type="evidence" value="ECO:0007669"/>
    <property type="project" value="InterPro"/>
</dbReference>
<dbReference type="Pfam" id="PF25536">
    <property type="entry name" value="DUF7920"/>
    <property type="match status" value="2"/>
</dbReference>
<dbReference type="GO" id="GO:0006388">
    <property type="term" value="P:tRNA splicing, via endonucleolytic cleavage and ligation"/>
    <property type="evidence" value="ECO:0007669"/>
    <property type="project" value="InterPro"/>
</dbReference>
<reference evidence="4" key="1">
    <citation type="submission" date="2019-11" db="EMBL/GenBank/DDBJ databases">
        <title>Leishmania tarentolae CDS.</title>
        <authorList>
            <person name="Goto Y."/>
            <person name="Yamagishi J."/>
        </authorList>
    </citation>
    <scope>NUCLEOTIDE SEQUENCE [LARGE SCALE GENOMIC DNA]</scope>
    <source>
        <strain evidence="4">Parrot Tar II</strain>
    </source>
</reference>
<accession>A0A640KUP1</accession>
<dbReference type="SUPFAM" id="SSF52540">
    <property type="entry name" value="P-loop containing nucleoside triphosphate hydrolases"/>
    <property type="match status" value="1"/>
</dbReference>
<dbReference type="InterPro" id="IPR015965">
    <property type="entry name" value="tRNA_lig_PDEase"/>
</dbReference>
<keyword evidence="5" id="KW-1185">Reference proteome</keyword>
<evidence type="ECO:0000259" key="3">
    <source>
        <dbReference type="Pfam" id="PF25536"/>
    </source>
</evidence>
<dbReference type="GO" id="GO:0003972">
    <property type="term" value="F:RNA ligase (ATP) activity"/>
    <property type="evidence" value="ECO:0007669"/>
    <property type="project" value="InterPro"/>
</dbReference>
<dbReference type="Pfam" id="PF08302">
    <property type="entry name" value="tRNA_lig_CPD"/>
    <property type="match status" value="1"/>
</dbReference>
<evidence type="ECO:0000256" key="1">
    <source>
        <dbReference type="SAM" id="MobiDB-lite"/>
    </source>
</evidence>
<dbReference type="GO" id="GO:0003690">
    <property type="term" value="F:double-stranded DNA binding"/>
    <property type="evidence" value="ECO:0007669"/>
    <property type="project" value="TreeGrafter"/>
</dbReference>
<feature type="domain" description="DUF7920" evidence="3">
    <location>
        <begin position="377"/>
        <end position="459"/>
    </location>
</feature>
<feature type="region of interest" description="Disordered" evidence="1">
    <location>
        <begin position="344"/>
        <end position="367"/>
    </location>
</feature>
<dbReference type="PANTHER" id="PTHR12083">
    <property type="entry name" value="BIFUNCTIONAL POLYNUCLEOTIDE PHOSPHATASE/KINASE"/>
    <property type="match status" value="1"/>
</dbReference>
<feature type="domain" description="tRNA ligase phosphodiesterase" evidence="2">
    <location>
        <begin position="840"/>
        <end position="897"/>
    </location>
</feature>
<evidence type="ECO:0000313" key="5">
    <source>
        <dbReference type="Proteomes" id="UP000419144"/>
    </source>
</evidence>
<feature type="region of interest" description="Disordered" evidence="1">
    <location>
        <begin position="1"/>
        <end position="51"/>
    </location>
</feature>
<evidence type="ECO:0000313" key="4">
    <source>
        <dbReference type="EMBL" id="GET91219.1"/>
    </source>
</evidence>
<gene>
    <name evidence="4" type="ORF">LtaPh_3125700</name>
</gene>
<dbReference type="OrthoDB" id="277779at2759"/>
<organism evidence="4 5">
    <name type="scientific">Leishmania tarentolae</name>
    <name type="common">Sauroleishmania tarentolae</name>
    <dbReference type="NCBI Taxonomy" id="5689"/>
    <lineage>
        <taxon>Eukaryota</taxon>
        <taxon>Discoba</taxon>
        <taxon>Euglenozoa</taxon>
        <taxon>Kinetoplastea</taxon>
        <taxon>Metakinetoplastina</taxon>
        <taxon>Trypanosomatida</taxon>
        <taxon>Trypanosomatidae</taxon>
        <taxon>Leishmaniinae</taxon>
        <taxon>Leishmania</taxon>
        <taxon>lizard Leishmania</taxon>
    </lineage>
</organism>
<dbReference type="InterPro" id="IPR057680">
    <property type="entry name" value="DUF7920"/>
</dbReference>
<feature type="compositionally biased region" description="Gly residues" evidence="1">
    <location>
        <begin position="14"/>
        <end position="26"/>
    </location>
</feature>
<feature type="compositionally biased region" description="Basic and acidic residues" evidence="1">
    <location>
        <begin position="357"/>
        <end position="367"/>
    </location>
</feature>
<name>A0A640KUP1_LEITA</name>